<dbReference type="GO" id="GO:0016787">
    <property type="term" value="F:hydrolase activity"/>
    <property type="evidence" value="ECO:0007669"/>
    <property type="project" value="UniProtKB-KW"/>
</dbReference>
<comment type="caution">
    <text evidence="2">The sequence shown here is derived from an EMBL/GenBank/DDBJ whole genome shotgun (WGS) entry which is preliminary data.</text>
</comment>
<organism evidence="2 4">
    <name type="scientific">Haloplanus litoreus</name>
    <dbReference type="NCBI Taxonomy" id="767515"/>
    <lineage>
        <taxon>Archaea</taxon>
        <taxon>Methanobacteriati</taxon>
        <taxon>Methanobacteriota</taxon>
        <taxon>Stenosarchaea group</taxon>
        <taxon>Halobacteria</taxon>
        <taxon>Halobacteriales</taxon>
        <taxon>Haloferacaceae</taxon>
        <taxon>Haloplanus</taxon>
    </lineage>
</organism>
<dbReference type="InterPro" id="IPR002925">
    <property type="entry name" value="Dienelactn_hydro"/>
</dbReference>
<dbReference type="Pfam" id="PF01738">
    <property type="entry name" value="DLH"/>
    <property type="match status" value="1"/>
</dbReference>
<dbReference type="GeneID" id="96953114"/>
<dbReference type="InterPro" id="IPR029058">
    <property type="entry name" value="AB_hydrolase_fold"/>
</dbReference>
<gene>
    <name evidence="2" type="ORF">ACFQKE_05650</name>
    <name evidence="3" type="ORF">ACFQKE_17230</name>
</gene>
<evidence type="ECO:0000259" key="1">
    <source>
        <dbReference type="Pfam" id="PF01738"/>
    </source>
</evidence>
<accession>A0ABD5ZWV2</accession>
<reference evidence="4" key="2">
    <citation type="journal article" date="2019" name="Int. J. Syst. Evol. Microbiol.">
        <title>The Global Catalogue of Microorganisms (GCM) 10K type strain sequencing project: providing services to taxonomists for standard genome sequencing and annotation.</title>
        <authorList>
            <consortium name="The Broad Institute Genomics Platform"/>
            <consortium name="The Broad Institute Genome Sequencing Center for Infectious Disease"/>
            <person name="Wu L."/>
            <person name="Ma J."/>
        </authorList>
    </citation>
    <scope>NUCLEOTIDE SEQUENCE [LARGE SCALE GENOMIC DNA]</scope>
    <source>
        <strain evidence="4">GX21</strain>
    </source>
</reference>
<dbReference type="RefSeq" id="WP_379702987.1">
    <property type="nucleotide sequence ID" value="NZ_JBHTAT010000001.1"/>
</dbReference>
<name>A0ABD5ZWV2_9EURY</name>
<dbReference type="EMBL" id="JBHTAT010000001">
    <property type="protein sequence ID" value="MFC7254789.1"/>
    <property type="molecule type" value="Genomic_DNA"/>
</dbReference>
<keyword evidence="4" id="KW-1185">Reference proteome</keyword>
<dbReference type="EMBL" id="JBHTAT010000003">
    <property type="protein sequence ID" value="MFC7257005.1"/>
    <property type="molecule type" value="Genomic_DNA"/>
</dbReference>
<evidence type="ECO:0000313" key="2">
    <source>
        <dbReference type="EMBL" id="MFC7254789.1"/>
    </source>
</evidence>
<keyword evidence="2" id="KW-0378">Hydrolase</keyword>
<reference evidence="2" key="3">
    <citation type="submission" date="2024-09" db="EMBL/GenBank/DDBJ databases">
        <authorList>
            <person name="Sun Q."/>
        </authorList>
    </citation>
    <scope>NUCLEOTIDE SEQUENCE</scope>
    <source>
        <strain evidence="2">CGMCC 4.163</strain>
    </source>
</reference>
<dbReference type="AlphaFoldDB" id="A0ABD5ZWV2"/>
<dbReference type="Gene3D" id="3.40.50.1820">
    <property type="entry name" value="alpha/beta hydrolase"/>
    <property type="match status" value="1"/>
</dbReference>
<reference evidence="2" key="1">
    <citation type="journal article" date="2014" name="Int. J. Syst. Evol. Microbiol.">
        <title>Complete genome sequence of Corynebacterium casei LMG S-19264T (=DSM 44701T), isolated from a smear-ripened cheese.</title>
        <authorList>
            <consortium name="US DOE Joint Genome Institute (JGI-PGF)"/>
            <person name="Walter F."/>
            <person name="Albersmeier A."/>
            <person name="Kalinowski J."/>
            <person name="Ruckert C."/>
        </authorList>
    </citation>
    <scope>NUCLEOTIDE SEQUENCE [LARGE SCALE GENOMIC DNA]</scope>
    <source>
        <strain evidence="2">CGMCC 4.163</strain>
    </source>
</reference>
<evidence type="ECO:0000313" key="4">
    <source>
        <dbReference type="Proteomes" id="UP001596434"/>
    </source>
</evidence>
<dbReference type="SUPFAM" id="SSF53474">
    <property type="entry name" value="alpha/beta-Hydrolases"/>
    <property type="match status" value="1"/>
</dbReference>
<dbReference type="Proteomes" id="UP001596434">
    <property type="component" value="Unassembled WGS sequence"/>
</dbReference>
<protein>
    <submittedName>
        <fullName evidence="2">Alpha/beta hydrolase</fullName>
    </submittedName>
</protein>
<sequence length="199" mass="20903">MPTERIHLPGGRDGRASLDADADADADALVVACPPHPQHGGTRHDVRLDAVSDALPARIDCLRFDYGPWDGGRGERADARTACEWAADRYDSVGLFGYSFGGGVALLTAAEVTTPVAALSPVAHLDDGSDVVAAVSRIDAPLWIGYGTRDDTVDAERVAEAARDAGVAAEIETFPADHFFVGQEPTVGGRVAAFFDDTL</sequence>
<feature type="domain" description="Dienelactone hydrolase" evidence="1">
    <location>
        <begin position="90"/>
        <end position="186"/>
    </location>
</feature>
<proteinExistence type="predicted"/>
<evidence type="ECO:0000313" key="3">
    <source>
        <dbReference type="EMBL" id="MFC7257005.1"/>
    </source>
</evidence>